<evidence type="ECO:0000313" key="9">
    <source>
        <dbReference type="EMBL" id="TWT52455.1"/>
    </source>
</evidence>
<evidence type="ECO:0000256" key="3">
    <source>
        <dbReference type="ARBA" id="ARBA00022475"/>
    </source>
</evidence>
<name>A0A5C5WQA6_9BACT</name>
<feature type="domain" description="ABC transmembrane type-1" evidence="8">
    <location>
        <begin position="71"/>
        <end position="253"/>
    </location>
</feature>
<dbReference type="InterPro" id="IPR035906">
    <property type="entry name" value="MetI-like_sf"/>
</dbReference>
<evidence type="ECO:0000256" key="7">
    <source>
        <dbReference type="RuleBase" id="RU363032"/>
    </source>
</evidence>
<keyword evidence="3" id="KW-1003">Cell membrane</keyword>
<dbReference type="Pfam" id="PF00528">
    <property type="entry name" value="BPD_transp_1"/>
    <property type="match status" value="1"/>
</dbReference>
<dbReference type="PROSITE" id="PS50928">
    <property type="entry name" value="ABC_TM1"/>
    <property type="match status" value="1"/>
</dbReference>
<feature type="transmembrane region" description="Helical" evidence="7">
    <location>
        <begin position="70"/>
        <end position="94"/>
    </location>
</feature>
<keyword evidence="5 7" id="KW-1133">Transmembrane helix</keyword>
<dbReference type="EMBL" id="SJPI01000001">
    <property type="protein sequence ID" value="TWT52455.1"/>
    <property type="molecule type" value="Genomic_DNA"/>
</dbReference>
<dbReference type="GO" id="GO:0005886">
    <property type="term" value="C:plasma membrane"/>
    <property type="evidence" value="ECO:0007669"/>
    <property type="project" value="UniProtKB-SubCell"/>
</dbReference>
<feature type="transmembrane region" description="Helical" evidence="7">
    <location>
        <begin position="135"/>
        <end position="156"/>
    </location>
</feature>
<keyword evidence="4 7" id="KW-0812">Transmembrane</keyword>
<keyword evidence="2 7" id="KW-0813">Transport</keyword>
<accession>A0A5C5WQA6</accession>
<reference evidence="9 10" key="1">
    <citation type="submission" date="2019-02" db="EMBL/GenBank/DDBJ databases">
        <title>Deep-cultivation of Planctomycetes and their phenomic and genomic characterization uncovers novel biology.</title>
        <authorList>
            <person name="Wiegand S."/>
            <person name="Jogler M."/>
            <person name="Boedeker C."/>
            <person name="Pinto D."/>
            <person name="Vollmers J."/>
            <person name="Rivas-Marin E."/>
            <person name="Kohn T."/>
            <person name="Peeters S.H."/>
            <person name="Heuer A."/>
            <person name="Rast P."/>
            <person name="Oberbeckmann S."/>
            <person name="Bunk B."/>
            <person name="Jeske O."/>
            <person name="Meyerdierks A."/>
            <person name="Storesund J.E."/>
            <person name="Kallscheuer N."/>
            <person name="Luecker S."/>
            <person name="Lage O.M."/>
            <person name="Pohl T."/>
            <person name="Merkel B.J."/>
            <person name="Hornburger P."/>
            <person name="Mueller R.-W."/>
            <person name="Bruemmer F."/>
            <person name="Labrenz M."/>
            <person name="Spormann A.M."/>
            <person name="Op Den Camp H."/>
            <person name="Overmann J."/>
            <person name="Amann R."/>
            <person name="Jetten M.S.M."/>
            <person name="Mascher T."/>
            <person name="Medema M.H."/>
            <person name="Devos D.P."/>
            <person name="Kaster A.-K."/>
            <person name="Ovreas L."/>
            <person name="Rohde M."/>
            <person name="Galperin M.Y."/>
            <person name="Jogler C."/>
        </authorList>
    </citation>
    <scope>NUCLEOTIDE SEQUENCE [LARGE SCALE GENOMIC DNA]</scope>
    <source>
        <strain evidence="9 10">Pla22</strain>
    </source>
</reference>
<evidence type="ECO:0000259" key="8">
    <source>
        <dbReference type="PROSITE" id="PS50928"/>
    </source>
</evidence>
<dbReference type="AlphaFoldDB" id="A0A5C5WQA6"/>
<gene>
    <name evidence="9" type="primary">ssuC</name>
    <name evidence="9" type="ORF">Pla22_00790</name>
</gene>
<protein>
    <submittedName>
        <fullName evidence="9">Putative aliphatic sulfonates transport permease protein SsuC</fullName>
    </submittedName>
</protein>
<evidence type="ECO:0000313" key="10">
    <source>
        <dbReference type="Proteomes" id="UP000316598"/>
    </source>
</evidence>
<comment type="caution">
    <text evidence="9">The sequence shown here is derived from an EMBL/GenBank/DDBJ whole genome shotgun (WGS) entry which is preliminary data.</text>
</comment>
<sequence>MSSQPMNSKERRNGLRRGLGNVIAVISVAAVALLVWEAVVWWWELPRALLPTPRACVAAGIEHREALFRAIIATGIAAVAGLLMATVIGSAISLVFSQSERLRAAFFPYVVLLQTVPIVAIAPLLIIWSGYTFRTVVIVTVIVCLFPIVNSVTAGLTRIERSAGELFDLYRVGRLRRLLKLQIPSAISDLIVGVKTSSGLAVIGAIVAEFFVGNGTDYDGLGTLMTGWQAMVKTDALIAALFFSAVLGLSLFGATHFIGKVFLRRWTIV</sequence>
<organism evidence="9 10">
    <name type="scientific">Rubripirellula amarantea</name>
    <dbReference type="NCBI Taxonomy" id="2527999"/>
    <lineage>
        <taxon>Bacteria</taxon>
        <taxon>Pseudomonadati</taxon>
        <taxon>Planctomycetota</taxon>
        <taxon>Planctomycetia</taxon>
        <taxon>Pirellulales</taxon>
        <taxon>Pirellulaceae</taxon>
        <taxon>Rubripirellula</taxon>
    </lineage>
</organism>
<dbReference type="GO" id="GO:0055085">
    <property type="term" value="P:transmembrane transport"/>
    <property type="evidence" value="ECO:0007669"/>
    <property type="project" value="InterPro"/>
</dbReference>
<comment type="similarity">
    <text evidence="7">Belongs to the binding-protein-dependent transport system permease family.</text>
</comment>
<dbReference type="Gene3D" id="1.10.3720.10">
    <property type="entry name" value="MetI-like"/>
    <property type="match status" value="1"/>
</dbReference>
<evidence type="ECO:0000256" key="4">
    <source>
        <dbReference type="ARBA" id="ARBA00022692"/>
    </source>
</evidence>
<keyword evidence="10" id="KW-1185">Reference proteome</keyword>
<feature type="transmembrane region" description="Helical" evidence="7">
    <location>
        <begin position="21"/>
        <end position="43"/>
    </location>
</feature>
<evidence type="ECO:0000256" key="1">
    <source>
        <dbReference type="ARBA" id="ARBA00004651"/>
    </source>
</evidence>
<dbReference type="SUPFAM" id="SSF161098">
    <property type="entry name" value="MetI-like"/>
    <property type="match status" value="1"/>
</dbReference>
<dbReference type="PANTHER" id="PTHR30151:SF41">
    <property type="entry name" value="ABC TRANSPORTER PERMEASE PROTEIN"/>
    <property type="match status" value="1"/>
</dbReference>
<dbReference type="InterPro" id="IPR000515">
    <property type="entry name" value="MetI-like"/>
</dbReference>
<dbReference type="PANTHER" id="PTHR30151">
    <property type="entry name" value="ALKANE SULFONATE ABC TRANSPORTER-RELATED, MEMBRANE SUBUNIT"/>
    <property type="match status" value="1"/>
</dbReference>
<evidence type="ECO:0000256" key="5">
    <source>
        <dbReference type="ARBA" id="ARBA00022989"/>
    </source>
</evidence>
<proteinExistence type="inferred from homology"/>
<comment type="subcellular location">
    <subcellularLocation>
        <location evidence="1 7">Cell membrane</location>
        <topology evidence="1 7">Multi-pass membrane protein</topology>
    </subcellularLocation>
</comment>
<keyword evidence="6 7" id="KW-0472">Membrane</keyword>
<feature type="transmembrane region" description="Helical" evidence="7">
    <location>
        <begin position="236"/>
        <end position="258"/>
    </location>
</feature>
<feature type="transmembrane region" description="Helical" evidence="7">
    <location>
        <begin position="186"/>
        <end position="212"/>
    </location>
</feature>
<evidence type="ECO:0000256" key="2">
    <source>
        <dbReference type="ARBA" id="ARBA00022448"/>
    </source>
</evidence>
<evidence type="ECO:0000256" key="6">
    <source>
        <dbReference type="ARBA" id="ARBA00023136"/>
    </source>
</evidence>
<feature type="transmembrane region" description="Helical" evidence="7">
    <location>
        <begin position="106"/>
        <end position="129"/>
    </location>
</feature>
<dbReference type="RefSeq" id="WP_242631706.1">
    <property type="nucleotide sequence ID" value="NZ_SJPI01000001.1"/>
</dbReference>
<dbReference type="Proteomes" id="UP000316598">
    <property type="component" value="Unassembled WGS sequence"/>
</dbReference>